<dbReference type="GO" id="GO:0006004">
    <property type="term" value="P:fucose metabolic process"/>
    <property type="evidence" value="ECO:0007669"/>
    <property type="project" value="TreeGrafter"/>
</dbReference>
<dbReference type="EC" id="5.1.3.-" evidence="4"/>
<dbReference type="Pfam" id="PF05025">
    <property type="entry name" value="RbsD_FucU"/>
    <property type="match status" value="1"/>
</dbReference>
<gene>
    <name evidence="4" type="primary">fucU_2</name>
    <name evidence="4" type="ORF">CBLFYP116_05599</name>
</gene>
<dbReference type="SUPFAM" id="SSF102546">
    <property type="entry name" value="RbsD-like"/>
    <property type="match status" value="1"/>
</dbReference>
<name>A0A6N2XQY7_9FIRM</name>
<dbReference type="GO" id="GO:0042806">
    <property type="term" value="F:fucose binding"/>
    <property type="evidence" value="ECO:0007669"/>
    <property type="project" value="TreeGrafter"/>
</dbReference>
<dbReference type="GO" id="GO:0036373">
    <property type="term" value="F:L-fucose mutarotase activity"/>
    <property type="evidence" value="ECO:0007669"/>
    <property type="project" value="UniProtKB-EC"/>
</dbReference>
<evidence type="ECO:0000256" key="2">
    <source>
        <dbReference type="ARBA" id="ARBA00023235"/>
    </source>
</evidence>
<keyword evidence="2 4" id="KW-0413">Isomerase</keyword>
<evidence type="ECO:0000313" key="4">
    <source>
        <dbReference type="EMBL" id="VYT56602.1"/>
    </source>
</evidence>
<dbReference type="InterPro" id="IPR023750">
    <property type="entry name" value="RbsD-like_sf"/>
</dbReference>
<sequence>MLSGVPASISPELLKVLHEMGHGDTLVIGDANFPAASIAAEKNHINIRCDGHRATDMLDAILQLMPLDGFVEKPVTIMDKMEMHRDLKCPVWDEFTDIVAKHDERGADAVGFMDRFAFYDAAKDAYAVVSTSETAFYACIMIQKGCL</sequence>
<dbReference type="InterPro" id="IPR007721">
    <property type="entry name" value="RbsD_FucU"/>
</dbReference>
<dbReference type="InterPro" id="IPR050443">
    <property type="entry name" value="RbsD/FucU_mutarotase"/>
</dbReference>
<evidence type="ECO:0000256" key="3">
    <source>
        <dbReference type="ARBA" id="ARBA00036324"/>
    </source>
</evidence>
<accession>A0A6N2XQY7</accession>
<dbReference type="RefSeq" id="WP_002577141.1">
    <property type="nucleotide sequence ID" value="NZ_BAABZS010000001.1"/>
</dbReference>
<proteinExistence type="predicted"/>
<dbReference type="GO" id="GO:0062193">
    <property type="term" value="F:D-ribose pyranase activity"/>
    <property type="evidence" value="ECO:0007669"/>
    <property type="project" value="UniProtKB-EC"/>
</dbReference>
<dbReference type="PANTHER" id="PTHR31690">
    <property type="entry name" value="FUCOSE MUTAROTASE"/>
    <property type="match status" value="1"/>
</dbReference>
<reference evidence="4" key="1">
    <citation type="submission" date="2019-11" db="EMBL/GenBank/DDBJ databases">
        <authorList>
            <person name="Feng L."/>
        </authorList>
    </citation>
    <scope>NUCLEOTIDE SEQUENCE</scope>
    <source>
        <strain evidence="4">CbolteaeLFYP116</strain>
    </source>
</reference>
<organism evidence="4">
    <name type="scientific">Enterocloster bolteae</name>
    <dbReference type="NCBI Taxonomy" id="208479"/>
    <lineage>
        <taxon>Bacteria</taxon>
        <taxon>Bacillati</taxon>
        <taxon>Bacillota</taxon>
        <taxon>Clostridia</taxon>
        <taxon>Lachnospirales</taxon>
        <taxon>Lachnospiraceae</taxon>
        <taxon>Enterocloster</taxon>
    </lineage>
</organism>
<dbReference type="Gene3D" id="3.40.1650.10">
    <property type="entry name" value="RbsD-like domain"/>
    <property type="match status" value="1"/>
</dbReference>
<evidence type="ECO:0000256" key="1">
    <source>
        <dbReference type="ARBA" id="ARBA00000223"/>
    </source>
</evidence>
<dbReference type="AlphaFoldDB" id="A0A6N2XQY7"/>
<dbReference type="PANTHER" id="PTHR31690:SF4">
    <property type="entry name" value="FUCOSE MUTAROTASE"/>
    <property type="match status" value="1"/>
</dbReference>
<dbReference type="GeneID" id="23115414"/>
<comment type="catalytic activity">
    <reaction evidence="1">
        <text>beta-D-ribopyranose = beta-D-ribofuranose</text>
        <dbReference type="Rhea" id="RHEA:25432"/>
        <dbReference type="ChEBI" id="CHEBI:27476"/>
        <dbReference type="ChEBI" id="CHEBI:47002"/>
        <dbReference type="EC" id="5.4.99.62"/>
    </reaction>
</comment>
<comment type="catalytic activity">
    <reaction evidence="3">
        <text>alpha-L-fucose = beta-L-fucose</text>
        <dbReference type="Rhea" id="RHEA:25580"/>
        <dbReference type="ChEBI" id="CHEBI:42548"/>
        <dbReference type="ChEBI" id="CHEBI:42589"/>
        <dbReference type="EC" id="5.1.3.29"/>
    </reaction>
</comment>
<dbReference type="EMBL" id="CACRTF010000024">
    <property type="protein sequence ID" value="VYT56602.1"/>
    <property type="molecule type" value="Genomic_DNA"/>
</dbReference>
<protein>
    <submittedName>
        <fullName evidence="4">L-fucose mutarotase</fullName>
        <ecNumber evidence="4">5.1.3.-</ecNumber>
    </submittedName>
</protein>